<protein>
    <submittedName>
        <fullName evidence="3">Aminoglycoside phosphotransferase family protein</fullName>
    </submittedName>
</protein>
<dbReference type="SUPFAM" id="SSF56112">
    <property type="entry name" value="Protein kinase-like (PK-like)"/>
    <property type="match status" value="1"/>
</dbReference>
<reference evidence="3 4" key="1">
    <citation type="submission" date="2020-08" db="EMBL/GenBank/DDBJ databases">
        <title>A Genomic Blueprint of the Chicken Gut Microbiome.</title>
        <authorList>
            <person name="Gilroy R."/>
            <person name="Ravi A."/>
            <person name="Getino M."/>
            <person name="Pursley I."/>
            <person name="Horton D.L."/>
            <person name="Alikhan N.-F."/>
            <person name="Baker D."/>
            <person name="Gharbi K."/>
            <person name="Hall N."/>
            <person name="Watson M."/>
            <person name="Adriaenssens E.M."/>
            <person name="Foster-Nyarko E."/>
            <person name="Jarju S."/>
            <person name="Secka A."/>
            <person name="Antonio M."/>
            <person name="Oren A."/>
            <person name="Chaudhuri R."/>
            <person name="La Ragione R.M."/>
            <person name="Hildebrand F."/>
            <person name="Pallen M.J."/>
        </authorList>
    </citation>
    <scope>NUCLEOTIDE SEQUENCE [LARGE SCALE GENOMIC DNA]</scope>
    <source>
        <strain evidence="3 4">Sa3CUA2</strain>
    </source>
</reference>
<dbReference type="InterPro" id="IPR002575">
    <property type="entry name" value="Aminoglycoside_PTrfase"/>
</dbReference>
<dbReference type="Gene3D" id="3.90.1200.10">
    <property type="match status" value="1"/>
</dbReference>
<accession>A0ABR8QGF4</accession>
<feature type="domain" description="Aminoglycoside phosphotransferase" evidence="2">
    <location>
        <begin position="121"/>
        <end position="181"/>
    </location>
</feature>
<comment type="caution">
    <text evidence="3">The sequence shown here is derived from an EMBL/GenBank/DDBJ whole genome shotgun (WGS) entry which is preliminary data.</text>
</comment>
<keyword evidence="4" id="KW-1185">Reference proteome</keyword>
<name>A0ABR8QGF4_9CELL</name>
<evidence type="ECO:0000313" key="3">
    <source>
        <dbReference type="EMBL" id="MBD7919511.1"/>
    </source>
</evidence>
<evidence type="ECO:0000256" key="1">
    <source>
        <dbReference type="SAM" id="MobiDB-lite"/>
    </source>
</evidence>
<proteinExistence type="predicted"/>
<dbReference type="Proteomes" id="UP000604241">
    <property type="component" value="Unassembled WGS sequence"/>
</dbReference>
<gene>
    <name evidence="3" type="ORF">H9657_14665</name>
</gene>
<evidence type="ECO:0000313" key="4">
    <source>
        <dbReference type="Proteomes" id="UP000604241"/>
    </source>
</evidence>
<feature type="region of interest" description="Disordered" evidence="1">
    <location>
        <begin position="1"/>
        <end position="29"/>
    </location>
</feature>
<evidence type="ECO:0000259" key="2">
    <source>
        <dbReference type="Pfam" id="PF01636"/>
    </source>
</evidence>
<dbReference type="EMBL" id="JACSQV010000013">
    <property type="protein sequence ID" value="MBD7919511.1"/>
    <property type="molecule type" value="Genomic_DNA"/>
</dbReference>
<sequence>MSGPRPAAVPRYVEPDGDTPEVRLPGGNVGGAVRVGATVRRPAGPWTPAVHALLTHVRARGLDGVPAPHGLDAHGREVLEHLPGVPVDLAEVTDARLASAAAWLARYHAAVADLRPGRARWRFLERDLAPGEIVCHNDATLYNMLVAEPGSDEIVGVLDWDVAGPGRPLDDVAMLAWSGVPFYLDLGPVEGARRLRVLVEAYGRQAAALGVPAPSAPDVAHHVVARMTAATDTIAAGQAAGDEGMRNLLQVGEPARTRAQLRDHVERLPALLAALSPAG</sequence>
<organism evidence="3 4">
    <name type="scientific">Cellulomonas avistercoris</name>
    <dbReference type="NCBI Taxonomy" id="2762242"/>
    <lineage>
        <taxon>Bacteria</taxon>
        <taxon>Bacillati</taxon>
        <taxon>Actinomycetota</taxon>
        <taxon>Actinomycetes</taxon>
        <taxon>Micrococcales</taxon>
        <taxon>Cellulomonadaceae</taxon>
        <taxon>Cellulomonas</taxon>
    </lineage>
</organism>
<dbReference type="Pfam" id="PF01636">
    <property type="entry name" value="APH"/>
    <property type="match status" value="1"/>
</dbReference>
<dbReference type="InterPro" id="IPR011009">
    <property type="entry name" value="Kinase-like_dom_sf"/>
</dbReference>